<protein>
    <submittedName>
        <fullName evidence="1">Uncharacterized protein</fullName>
    </submittedName>
</protein>
<evidence type="ECO:0000313" key="2">
    <source>
        <dbReference type="Proteomes" id="UP000790377"/>
    </source>
</evidence>
<comment type="caution">
    <text evidence="1">The sequence shown here is derived from an EMBL/GenBank/DDBJ whole genome shotgun (WGS) entry which is preliminary data.</text>
</comment>
<organism evidence="1 2">
    <name type="scientific">Hygrophoropsis aurantiaca</name>
    <dbReference type="NCBI Taxonomy" id="72124"/>
    <lineage>
        <taxon>Eukaryota</taxon>
        <taxon>Fungi</taxon>
        <taxon>Dikarya</taxon>
        <taxon>Basidiomycota</taxon>
        <taxon>Agaricomycotina</taxon>
        <taxon>Agaricomycetes</taxon>
        <taxon>Agaricomycetidae</taxon>
        <taxon>Boletales</taxon>
        <taxon>Coniophorineae</taxon>
        <taxon>Hygrophoropsidaceae</taxon>
        <taxon>Hygrophoropsis</taxon>
    </lineage>
</organism>
<reference evidence="1" key="1">
    <citation type="journal article" date="2021" name="New Phytol.">
        <title>Evolutionary innovations through gain and loss of genes in the ectomycorrhizal Boletales.</title>
        <authorList>
            <person name="Wu G."/>
            <person name="Miyauchi S."/>
            <person name="Morin E."/>
            <person name="Kuo A."/>
            <person name="Drula E."/>
            <person name="Varga T."/>
            <person name="Kohler A."/>
            <person name="Feng B."/>
            <person name="Cao Y."/>
            <person name="Lipzen A."/>
            <person name="Daum C."/>
            <person name="Hundley H."/>
            <person name="Pangilinan J."/>
            <person name="Johnson J."/>
            <person name="Barry K."/>
            <person name="LaButti K."/>
            <person name="Ng V."/>
            <person name="Ahrendt S."/>
            <person name="Min B."/>
            <person name="Choi I.G."/>
            <person name="Park H."/>
            <person name="Plett J.M."/>
            <person name="Magnuson J."/>
            <person name="Spatafora J.W."/>
            <person name="Nagy L.G."/>
            <person name="Henrissat B."/>
            <person name="Grigoriev I.V."/>
            <person name="Yang Z.L."/>
            <person name="Xu J."/>
            <person name="Martin F.M."/>
        </authorList>
    </citation>
    <scope>NUCLEOTIDE SEQUENCE</scope>
    <source>
        <strain evidence="1">ATCC 28755</strain>
    </source>
</reference>
<gene>
    <name evidence="1" type="ORF">BJ138DRAFT_1117428</name>
</gene>
<evidence type="ECO:0000313" key="1">
    <source>
        <dbReference type="EMBL" id="KAH7906591.1"/>
    </source>
</evidence>
<sequence length="175" mass="19809">MPSGPSGTAALPHDLNQPSSIHPPPDKQTSYTRDYPSLRNPPSTYPGEQWVSSIYRGLVPAKNISCHDFAINGAVYTPNHSYTSEVASHWISSYFLRDSMRLPSSVDEALAETELKAAWMRKCRPSMLTWDNESYSSGIALWNWPQVDELLEDMYNSQWYALSFAYLHDTNVAFL</sequence>
<name>A0ACB7ZZN0_9AGAM</name>
<accession>A0ACB7ZZN0</accession>
<dbReference type="Proteomes" id="UP000790377">
    <property type="component" value="Unassembled WGS sequence"/>
</dbReference>
<dbReference type="EMBL" id="MU267998">
    <property type="protein sequence ID" value="KAH7906591.1"/>
    <property type="molecule type" value="Genomic_DNA"/>
</dbReference>
<proteinExistence type="predicted"/>
<keyword evidence="2" id="KW-1185">Reference proteome</keyword>